<gene>
    <name evidence="1" type="ORF">G5C33_06915</name>
</gene>
<dbReference type="KEGG" id="spzr:G5C33_06915"/>
<keyword evidence="2" id="KW-1185">Reference proteome</keyword>
<dbReference type="Proteomes" id="UP000501568">
    <property type="component" value="Chromosome"/>
</dbReference>
<accession>A0A6G6Y4P9</accession>
<dbReference type="AlphaFoldDB" id="A0A6G6Y4P9"/>
<evidence type="ECO:0000313" key="2">
    <source>
        <dbReference type="Proteomes" id="UP000501568"/>
    </source>
</evidence>
<evidence type="ECO:0008006" key="3">
    <source>
        <dbReference type="Google" id="ProtNLM"/>
    </source>
</evidence>
<proteinExistence type="predicted"/>
<dbReference type="RefSeq" id="WP_165326546.1">
    <property type="nucleotide sequence ID" value="NZ_CP049109.1"/>
</dbReference>
<sequence>MTTEAAGKTAALPRSLLHLRFLIDNRAAPDLVLYRDPALAEPLQRAFPDRTVFLGREKLPGKSPRGFLEARHFNRGYYPGVADLVTRLGISRLILFLEGEPLERFLLDLPQIRDAELWEDGLSHYVDLTGDAWYAARGVVQALCGFYPRNITRRRIDRGTVTVRDRFAAGGLMLVPPARPKTWHDAVLLIGSPLVEDRILGRKRFVKSLRKLAAASAVPLVYLPHPREDRPRLAQDLKQVPTIALNPDDRGLMVHAGEHGYRAYLAAVSTGLLDLGRFDRSVFIPGMFGLRAMARTLSRWPSNPVPTAASAAELTSRLAAMPAPTGPAD</sequence>
<dbReference type="EMBL" id="CP049109">
    <property type="protein sequence ID" value="QIG79546.1"/>
    <property type="molecule type" value="Genomic_DNA"/>
</dbReference>
<protein>
    <recommendedName>
        <fullName evidence="3">Glycosyl transferase</fullName>
    </recommendedName>
</protein>
<reference evidence="1 2" key="1">
    <citation type="submission" date="2020-02" db="EMBL/GenBank/DDBJ databases">
        <authorList>
            <person name="Zheng R.K."/>
            <person name="Sun C.M."/>
        </authorList>
    </citation>
    <scope>NUCLEOTIDE SEQUENCE [LARGE SCALE GENOMIC DNA]</scope>
    <source>
        <strain evidence="2">zrk23</strain>
    </source>
</reference>
<name>A0A6G6Y4P9_9SPHN</name>
<evidence type="ECO:0000313" key="1">
    <source>
        <dbReference type="EMBL" id="QIG79546.1"/>
    </source>
</evidence>
<organism evidence="1 2">
    <name type="scientific">Stakelama tenebrarum</name>
    <dbReference type="NCBI Taxonomy" id="2711215"/>
    <lineage>
        <taxon>Bacteria</taxon>
        <taxon>Pseudomonadati</taxon>
        <taxon>Pseudomonadota</taxon>
        <taxon>Alphaproteobacteria</taxon>
        <taxon>Sphingomonadales</taxon>
        <taxon>Sphingomonadaceae</taxon>
        <taxon>Stakelama</taxon>
    </lineage>
</organism>